<dbReference type="KEGG" id="mik:FOE78_18730"/>
<organism evidence="3 4">
    <name type="scientific">Microlunatus elymi</name>
    <dbReference type="NCBI Taxonomy" id="2596828"/>
    <lineage>
        <taxon>Bacteria</taxon>
        <taxon>Bacillati</taxon>
        <taxon>Actinomycetota</taxon>
        <taxon>Actinomycetes</taxon>
        <taxon>Propionibacteriales</taxon>
        <taxon>Propionibacteriaceae</taxon>
        <taxon>Microlunatus</taxon>
    </lineage>
</organism>
<evidence type="ECO:0000256" key="2">
    <source>
        <dbReference type="SAM" id="Phobius"/>
    </source>
</evidence>
<name>A0A516Q2M2_9ACTN</name>
<dbReference type="AlphaFoldDB" id="A0A516Q2M2"/>
<dbReference type="Pfam" id="PF11241">
    <property type="entry name" value="DUF3043"/>
    <property type="match status" value="1"/>
</dbReference>
<evidence type="ECO:0000313" key="4">
    <source>
        <dbReference type="Proteomes" id="UP000319263"/>
    </source>
</evidence>
<proteinExistence type="predicted"/>
<feature type="compositionally biased region" description="Acidic residues" evidence="1">
    <location>
        <begin position="24"/>
        <end position="33"/>
    </location>
</feature>
<sequence>MNPGPAAVRGRHPVALFRRKDSDPFSELDEPAIDDSAQATPGSQKKGAPTPTRKQAEAARRERLTKQVSKKEAARMQRAERAQVMRARDNTPEKALLRDYVDSRRNLGEFLLPGMIVILGASLLYSIAPNIALIATVVMYLFILTVLLDSYLMWRGFKKVLADRLPRSSSRGLLMYAMNRSIQIRRFRMPAPRIKRGEPY</sequence>
<feature type="transmembrane region" description="Helical" evidence="2">
    <location>
        <begin position="131"/>
        <end position="154"/>
    </location>
</feature>
<dbReference type="OrthoDB" id="5194448at2"/>
<reference evidence="3 4" key="1">
    <citation type="submission" date="2019-07" db="EMBL/GenBank/DDBJ databases">
        <title>Microlunatus dokdonensis sp. nov. isolated from the rhizospheric soil of the wild plant Elymus tsukushiensis.</title>
        <authorList>
            <person name="Ghim S.-Y."/>
            <person name="Hwang Y.-J."/>
            <person name="Son J.-S."/>
            <person name="Shin J.-H."/>
        </authorList>
    </citation>
    <scope>NUCLEOTIDE SEQUENCE [LARGE SCALE GENOMIC DNA]</scope>
    <source>
        <strain evidence="3 4">KUDC0627</strain>
    </source>
</reference>
<keyword evidence="2" id="KW-1133">Transmembrane helix</keyword>
<keyword evidence="4" id="KW-1185">Reference proteome</keyword>
<accession>A0A516Q2M2</accession>
<dbReference type="Proteomes" id="UP000319263">
    <property type="component" value="Chromosome"/>
</dbReference>
<feature type="region of interest" description="Disordered" evidence="1">
    <location>
        <begin position="1"/>
        <end position="80"/>
    </location>
</feature>
<evidence type="ECO:0000313" key="3">
    <source>
        <dbReference type="EMBL" id="QDP97673.1"/>
    </source>
</evidence>
<dbReference type="EMBL" id="CP041692">
    <property type="protein sequence ID" value="QDP97673.1"/>
    <property type="molecule type" value="Genomic_DNA"/>
</dbReference>
<feature type="transmembrane region" description="Helical" evidence="2">
    <location>
        <begin position="107"/>
        <end position="125"/>
    </location>
</feature>
<dbReference type="InterPro" id="IPR021403">
    <property type="entry name" value="DUF3043"/>
</dbReference>
<evidence type="ECO:0000256" key="1">
    <source>
        <dbReference type="SAM" id="MobiDB-lite"/>
    </source>
</evidence>
<gene>
    <name evidence="3" type="ORF">FOE78_18730</name>
</gene>
<keyword evidence="2" id="KW-0472">Membrane</keyword>
<keyword evidence="2" id="KW-0812">Transmembrane</keyword>
<feature type="compositionally biased region" description="Basic and acidic residues" evidence="1">
    <location>
        <begin position="54"/>
        <end position="80"/>
    </location>
</feature>
<protein>
    <submittedName>
        <fullName evidence="3">DUF3043 domain-containing protein</fullName>
    </submittedName>
</protein>